<dbReference type="InterPro" id="IPR005532">
    <property type="entry name" value="SUMF_dom"/>
</dbReference>
<feature type="region of interest" description="Disordered" evidence="1">
    <location>
        <begin position="373"/>
        <end position="428"/>
    </location>
</feature>
<reference evidence="4 5" key="1">
    <citation type="submission" date="2017-09" db="EMBL/GenBank/DDBJ databases">
        <title>Depth-based differentiation of microbial function through sediment-hosted aquifers and enrichment of novel symbionts in the deep terrestrial subsurface.</title>
        <authorList>
            <person name="Probst A.J."/>
            <person name="Ladd B."/>
            <person name="Jarett J.K."/>
            <person name="Geller-Mcgrath D.E."/>
            <person name="Sieber C.M."/>
            <person name="Emerson J.B."/>
            <person name="Anantharaman K."/>
            <person name="Thomas B.C."/>
            <person name="Malmstrom R."/>
            <person name="Stieglmeier M."/>
            <person name="Klingl A."/>
            <person name="Woyke T."/>
            <person name="Ryan C.M."/>
            <person name="Banfield J.F."/>
        </authorList>
    </citation>
    <scope>NUCLEOTIDE SEQUENCE [LARGE SCALE GENOMIC DNA]</scope>
    <source>
        <strain evidence="4">CG17_big_fil_post_rev_8_21_14_2_50_48_46</strain>
    </source>
</reference>
<dbReference type="SUPFAM" id="SSF56436">
    <property type="entry name" value="C-type lectin-like"/>
    <property type="match status" value="1"/>
</dbReference>
<feature type="domain" description="Sulfatase-modifying factor enzyme-like" evidence="3">
    <location>
        <begin position="198"/>
        <end position="428"/>
    </location>
</feature>
<dbReference type="Gene3D" id="3.40.50.10610">
    <property type="entry name" value="ABC-type transport auxiliary lipoprotein component"/>
    <property type="match status" value="1"/>
</dbReference>
<evidence type="ECO:0000259" key="3">
    <source>
        <dbReference type="Pfam" id="PF03781"/>
    </source>
</evidence>
<keyword evidence="2" id="KW-0732">Signal</keyword>
<evidence type="ECO:0000313" key="5">
    <source>
        <dbReference type="Proteomes" id="UP000231019"/>
    </source>
</evidence>
<feature type="chain" id="PRO_5014908727" description="Sulfatase-modifying factor enzyme-like domain-containing protein" evidence="2">
    <location>
        <begin position="28"/>
        <end position="428"/>
    </location>
</feature>
<organism evidence="4 5">
    <name type="scientific">bacterium (Candidatus Blackallbacteria) CG17_big_fil_post_rev_8_21_14_2_50_48_46</name>
    <dbReference type="NCBI Taxonomy" id="2014261"/>
    <lineage>
        <taxon>Bacteria</taxon>
        <taxon>Candidatus Blackallbacteria</taxon>
    </lineage>
</organism>
<dbReference type="InterPro" id="IPR005534">
    <property type="entry name" value="Curli_assmbl/transp-comp_CsgG"/>
</dbReference>
<dbReference type="InterPro" id="IPR042095">
    <property type="entry name" value="SUMF_sf"/>
</dbReference>
<gene>
    <name evidence="4" type="ORF">COW36_17875</name>
</gene>
<dbReference type="InterPro" id="IPR051043">
    <property type="entry name" value="Sulfatase_Mod_Factor_Kinase"/>
</dbReference>
<evidence type="ECO:0000256" key="2">
    <source>
        <dbReference type="SAM" id="SignalP"/>
    </source>
</evidence>
<dbReference type="PANTHER" id="PTHR23150:SF19">
    <property type="entry name" value="FORMYLGLYCINE-GENERATING ENZYME"/>
    <property type="match status" value="1"/>
</dbReference>
<dbReference type="AlphaFoldDB" id="A0A2M7G0P7"/>
<dbReference type="PANTHER" id="PTHR23150">
    <property type="entry name" value="SULFATASE MODIFYING FACTOR 1, 2"/>
    <property type="match status" value="1"/>
</dbReference>
<evidence type="ECO:0000313" key="4">
    <source>
        <dbReference type="EMBL" id="PIW15285.1"/>
    </source>
</evidence>
<dbReference type="InterPro" id="IPR016187">
    <property type="entry name" value="CTDL_fold"/>
</dbReference>
<evidence type="ECO:0000256" key="1">
    <source>
        <dbReference type="SAM" id="MobiDB-lite"/>
    </source>
</evidence>
<dbReference type="EMBL" id="PFFQ01000053">
    <property type="protein sequence ID" value="PIW15285.1"/>
    <property type="molecule type" value="Genomic_DNA"/>
</dbReference>
<dbReference type="Pfam" id="PF03781">
    <property type="entry name" value="FGE-sulfatase"/>
    <property type="match status" value="1"/>
</dbReference>
<name>A0A2M7G0P7_9BACT</name>
<dbReference type="GO" id="GO:0030288">
    <property type="term" value="C:outer membrane-bounded periplasmic space"/>
    <property type="evidence" value="ECO:0007669"/>
    <property type="project" value="InterPro"/>
</dbReference>
<dbReference type="Pfam" id="PF03783">
    <property type="entry name" value="CsgG"/>
    <property type="match status" value="1"/>
</dbReference>
<dbReference type="GO" id="GO:0120147">
    <property type="term" value="F:formylglycine-generating oxidase activity"/>
    <property type="evidence" value="ECO:0007669"/>
    <property type="project" value="TreeGrafter"/>
</dbReference>
<sequence length="428" mass="47075">MRKTPIHLAFLVLFSLSLLVCLASAFAEDNKPKVAVVQFESIGVEPSLGAAASEILSTHLASREQAFRVVERTQLQKAMKELGYQNTALVDPDSAVQIGKHLGARYIVVGSVTRFGKSYSLNARIVEVETAEARSVEPLMAPELNPATVVQLGQQITTRLNLLISPVALPSSLPTVPPTRPLQPLASPMTSQLSQFGALVSIPAGPFLRGDQLNEGQDDERPARTIYIDSFSIMEHEVTQSQYMRYLLATGHKPPLHCDYGKPVWDPEKKANYPVICVNWQEAHDYCAWAGLRLPTEAEWEKAARGPQGLRFAWGNEAPNCDKTTFSGCKGSLGGLHAVGEKPLGNSPYGLRDMTGNVWEWVSDWYDDHYYRNSPDRNPPGPGGKGQKSTKVLRGGSFAHDEFANRASNRSDLPPDFRNSMTGFRCAR</sequence>
<feature type="signal peptide" evidence="2">
    <location>
        <begin position="1"/>
        <end position="27"/>
    </location>
</feature>
<proteinExistence type="predicted"/>
<protein>
    <recommendedName>
        <fullName evidence="3">Sulfatase-modifying factor enzyme-like domain-containing protein</fullName>
    </recommendedName>
</protein>
<dbReference type="Gene3D" id="3.90.1580.10">
    <property type="entry name" value="paralog of FGE (formylglycine-generating enzyme)"/>
    <property type="match status" value="1"/>
</dbReference>
<accession>A0A2M7G0P7</accession>
<dbReference type="Proteomes" id="UP000231019">
    <property type="component" value="Unassembled WGS sequence"/>
</dbReference>
<comment type="caution">
    <text evidence="4">The sequence shown here is derived from an EMBL/GenBank/DDBJ whole genome shotgun (WGS) entry which is preliminary data.</text>
</comment>